<accession>A0AAN7SQU4</accession>
<evidence type="ECO:0000313" key="8">
    <source>
        <dbReference type="Proteomes" id="UP001353858"/>
    </source>
</evidence>
<evidence type="ECO:0000256" key="3">
    <source>
        <dbReference type="ARBA" id="ARBA00022833"/>
    </source>
</evidence>
<dbReference type="Pfam" id="PF05485">
    <property type="entry name" value="THAP"/>
    <property type="match status" value="1"/>
</dbReference>
<sequence>MPRKCCVPGCKSNYDSTSRENLQCVTTFSFPKNEEIRSKWLRAIPRKDWIPTPSSVVCCKHFNDMDIIRFHKFLQPDGSCTQVALRYPKLKDVAVPCIFPNLPAYLSPPAKSTRVDPETRRHNILKVHSERVSKFLKADDISDFNDLITNYSKQVNVFNWEVKVTATHIHFFIIKFEQPLAIERSISIDKELCIKIYLGKNELLYNDLKWILSSDLRLRKWSQMANVLSRYKFHPESSIKPSVTNLVEKCLQYIEKAYEIYEEEDDFAYRKQLTIIRDQLKIIVSKTQVFHCYYHNGLYVILPVGKLL</sequence>
<protein>
    <recommendedName>
        <fullName evidence="6">THAP-type domain-containing protein</fullName>
    </recommendedName>
</protein>
<comment type="caution">
    <text evidence="7">The sequence shown here is derived from an EMBL/GenBank/DDBJ whole genome shotgun (WGS) entry which is preliminary data.</text>
</comment>
<dbReference type="GO" id="GO:0008270">
    <property type="term" value="F:zinc ion binding"/>
    <property type="evidence" value="ECO:0007669"/>
    <property type="project" value="UniProtKB-KW"/>
</dbReference>
<evidence type="ECO:0000313" key="7">
    <source>
        <dbReference type="EMBL" id="KAK4884968.1"/>
    </source>
</evidence>
<feature type="domain" description="THAP-type" evidence="6">
    <location>
        <begin position="1"/>
        <end position="99"/>
    </location>
</feature>
<dbReference type="GO" id="GO:0003677">
    <property type="term" value="F:DNA binding"/>
    <property type="evidence" value="ECO:0007669"/>
    <property type="project" value="UniProtKB-UniRule"/>
</dbReference>
<dbReference type="Proteomes" id="UP001353858">
    <property type="component" value="Unassembled WGS sequence"/>
</dbReference>
<keyword evidence="8" id="KW-1185">Reference proteome</keyword>
<dbReference type="AlphaFoldDB" id="A0AAN7SQU4"/>
<proteinExistence type="predicted"/>
<dbReference type="PANTHER" id="PTHR46927:SF3">
    <property type="entry name" value="THAP-TYPE DOMAIN-CONTAINING PROTEIN"/>
    <property type="match status" value="1"/>
</dbReference>
<dbReference type="Gene3D" id="6.20.210.20">
    <property type="entry name" value="THAP domain"/>
    <property type="match status" value="1"/>
</dbReference>
<dbReference type="PROSITE" id="PS50950">
    <property type="entry name" value="ZF_THAP"/>
    <property type="match status" value="1"/>
</dbReference>
<keyword evidence="2 5" id="KW-0863">Zinc-finger</keyword>
<dbReference type="SMART" id="SM00980">
    <property type="entry name" value="THAP"/>
    <property type="match status" value="1"/>
</dbReference>
<gene>
    <name evidence="7" type="ORF">RN001_001239</name>
</gene>
<dbReference type="InterPro" id="IPR052224">
    <property type="entry name" value="THAP_domain_protein"/>
</dbReference>
<evidence type="ECO:0000259" key="6">
    <source>
        <dbReference type="PROSITE" id="PS50950"/>
    </source>
</evidence>
<keyword evidence="1" id="KW-0479">Metal-binding</keyword>
<dbReference type="InterPro" id="IPR006612">
    <property type="entry name" value="THAP_Znf"/>
</dbReference>
<evidence type="ECO:0000256" key="4">
    <source>
        <dbReference type="ARBA" id="ARBA00023125"/>
    </source>
</evidence>
<evidence type="ECO:0000256" key="1">
    <source>
        <dbReference type="ARBA" id="ARBA00022723"/>
    </source>
</evidence>
<evidence type="ECO:0000256" key="2">
    <source>
        <dbReference type="ARBA" id="ARBA00022771"/>
    </source>
</evidence>
<reference evidence="8" key="1">
    <citation type="submission" date="2023-01" db="EMBL/GenBank/DDBJ databases">
        <title>Key to firefly adult light organ development and bioluminescence: homeobox transcription factors regulate luciferase expression and transportation to peroxisome.</title>
        <authorList>
            <person name="Fu X."/>
        </authorList>
    </citation>
    <scope>NUCLEOTIDE SEQUENCE [LARGE SCALE GENOMIC DNA]</scope>
</reference>
<organism evidence="7 8">
    <name type="scientific">Aquatica leii</name>
    <dbReference type="NCBI Taxonomy" id="1421715"/>
    <lineage>
        <taxon>Eukaryota</taxon>
        <taxon>Metazoa</taxon>
        <taxon>Ecdysozoa</taxon>
        <taxon>Arthropoda</taxon>
        <taxon>Hexapoda</taxon>
        <taxon>Insecta</taxon>
        <taxon>Pterygota</taxon>
        <taxon>Neoptera</taxon>
        <taxon>Endopterygota</taxon>
        <taxon>Coleoptera</taxon>
        <taxon>Polyphaga</taxon>
        <taxon>Elateriformia</taxon>
        <taxon>Elateroidea</taxon>
        <taxon>Lampyridae</taxon>
        <taxon>Luciolinae</taxon>
        <taxon>Aquatica</taxon>
    </lineage>
</organism>
<evidence type="ECO:0000256" key="5">
    <source>
        <dbReference type="PROSITE-ProRule" id="PRU00309"/>
    </source>
</evidence>
<dbReference type="PANTHER" id="PTHR46927">
    <property type="entry name" value="AGAP005574-PA"/>
    <property type="match status" value="1"/>
</dbReference>
<name>A0AAN7SQU4_9COLE</name>
<dbReference type="InterPro" id="IPR038441">
    <property type="entry name" value="THAP_Znf_sf"/>
</dbReference>
<keyword evidence="4 5" id="KW-0238">DNA-binding</keyword>
<dbReference type="EMBL" id="JARPUR010000001">
    <property type="protein sequence ID" value="KAK4884968.1"/>
    <property type="molecule type" value="Genomic_DNA"/>
</dbReference>
<dbReference type="SUPFAM" id="SSF57716">
    <property type="entry name" value="Glucocorticoid receptor-like (DNA-binding domain)"/>
    <property type="match status" value="1"/>
</dbReference>
<keyword evidence="3" id="KW-0862">Zinc</keyword>
<dbReference type="SMART" id="SM00692">
    <property type="entry name" value="DM3"/>
    <property type="match status" value="1"/>
</dbReference>